<dbReference type="InterPro" id="IPR001611">
    <property type="entry name" value="Leu-rich_rpt"/>
</dbReference>
<dbReference type="InterPro" id="IPR032675">
    <property type="entry name" value="LRR_dom_sf"/>
</dbReference>
<sequence>MYTNGEIVMHKLLQQVATKAVYREEPQKRQVLVDAQEICDVLEGAEGSRAVSGISFDISGINEVSVSKRAFKTMQNLRFLKVYKSKDDGNDELHIPEELDLPPRLRLLQWQAFPSKCLPPTFHPEHLIELDMKSSKLEKLWKGTQPLTNLRKMDLSYSRKLKKLPDLLNASNLEKLDLSYCKSLVELPTSIANLHNLQELCMQSCTNLEVLPTNINLASLEKIDMSRCSRLRIFPDISTNVGQLFLSGTAVKEVPASICLWSRVRYIDLSHCINLKRLTNLPTAVKCLNLSNSGVERITYCMRDLHGLEELNVSGCRNLESLPELPTSITLVTAEDCESLARVTHPLNIPHAQLNFTNCFKLGGEARRLIIQRSFLDGIACLPGSVIPSVFNHRAKGNCLTIGPFSASSRFEACVIISPDQHQYTREDIYLGLRYRILGKSGDAIYRNPVSVQNPSESPEIQTKHLCIFHCDLPREEICLEVGIEILFELSNSACGPLDDCEITECGVRILTDEWERSSDDETKNNGGINQVSDWSYEFEKVSKVLEDFEDEFVVTSDSEASQDCD</sequence>
<dbReference type="Gene3D" id="3.80.10.10">
    <property type="entry name" value="Ribonuclease Inhibitor"/>
    <property type="match status" value="2"/>
</dbReference>
<keyword evidence="2" id="KW-0677">Repeat</keyword>
<dbReference type="Pfam" id="PF07725">
    <property type="entry name" value="LRR_3"/>
    <property type="match status" value="1"/>
</dbReference>
<evidence type="ECO:0000313" key="3">
    <source>
        <dbReference type="EMBL" id="JAU10079.1"/>
    </source>
</evidence>
<evidence type="ECO:0000256" key="2">
    <source>
        <dbReference type="ARBA" id="ARBA00022737"/>
    </source>
</evidence>
<protein>
    <submittedName>
        <fullName evidence="3">Putative disease resistance protein</fullName>
    </submittedName>
</protein>
<evidence type="ECO:0000256" key="1">
    <source>
        <dbReference type="ARBA" id="ARBA00022614"/>
    </source>
</evidence>
<dbReference type="EMBL" id="GEVI01022241">
    <property type="protein sequence ID" value="JAU10079.1"/>
    <property type="molecule type" value="Transcribed_RNA"/>
</dbReference>
<dbReference type="GO" id="GO:0006952">
    <property type="term" value="P:defense response"/>
    <property type="evidence" value="ECO:0007669"/>
    <property type="project" value="InterPro"/>
</dbReference>
<name>A0A1J3CTE4_NOCCA</name>
<dbReference type="AlphaFoldDB" id="A0A1J3CTE4"/>
<dbReference type="InterPro" id="IPR011713">
    <property type="entry name" value="Leu-rich_rpt_3"/>
</dbReference>
<dbReference type="PANTHER" id="PTHR11017">
    <property type="entry name" value="LEUCINE-RICH REPEAT-CONTAINING PROTEIN"/>
    <property type="match status" value="1"/>
</dbReference>
<reference evidence="3" key="1">
    <citation type="submission" date="2016-07" db="EMBL/GenBank/DDBJ databases">
        <title>De novo transcriptome assembly of four accessions of the metal hyperaccumulator plant Noccaea caerulescens.</title>
        <authorList>
            <person name="Blande D."/>
            <person name="Halimaa P."/>
            <person name="Tervahauta A.I."/>
            <person name="Aarts M.G."/>
            <person name="Karenlampi S.O."/>
        </authorList>
    </citation>
    <scope>NUCLEOTIDE SEQUENCE</scope>
</reference>
<gene>
    <name evidence="3" type="ORF">GA_TR19286_c0_g1_i1_g.62924</name>
</gene>
<organism evidence="3">
    <name type="scientific">Noccaea caerulescens</name>
    <name type="common">Alpine penny-cress</name>
    <name type="synonym">Thlaspi caerulescens</name>
    <dbReference type="NCBI Taxonomy" id="107243"/>
    <lineage>
        <taxon>Eukaryota</taxon>
        <taxon>Viridiplantae</taxon>
        <taxon>Streptophyta</taxon>
        <taxon>Embryophyta</taxon>
        <taxon>Tracheophyta</taxon>
        <taxon>Spermatophyta</taxon>
        <taxon>Magnoliopsida</taxon>
        <taxon>eudicotyledons</taxon>
        <taxon>Gunneridae</taxon>
        <taxon>Pentapetalae</taxon>
        <taxon>rosids</taxon>
        <taxon>malvids</taxon>
        <taxon>Brassicales</taxon>
        <taxon>Brassicaceae</taxon>
        <taxon>Coluteocarpeae</taxon>
        <taxon>Noccaea</taxon>
    </lineage>
</organism>
<dbReference type="SUPFAM" id="SSF52058">
    <property type="entry name" value="L domain-like"/>
    <property type="match status" value="1"/>
</dbReference>
<proteinExistence type="predicted"/>
<dbReference type="Pfam" id="PF00560">
    <property type="entry name" value="LRR_1"/>
    <property type="match status" value="1"/>
</dbReference>
<accession>A0A1J3CTE4</accession>
<dbReference type="PANTHER" id="PTHR11017:SF418">
    <property type="entry name" value="DISEASE RESISTANCE PROTEIN (TIR-NBS-LRR CLASS) FAMILY-RELATED"/>
    <property type="match status" value="1"/>
</dbReference>
<dbReference type="FunFam" id="3.80.10.10:FF:000386">
    <property type="entry name" value="Disease resistance protein RPS4"/>
    <property type="match status" value="1"/>
</dbReference>
<dbReference type="InterPro" id="IPR044974">
    <property type="entry name" value="Disease_R_plants"/>
</dbReference>
<keyword evidence="1" id="KW-0433">Leucine-rich repeat</keyword>